<comment type="caution">
    <text evidence="10">The sequence shown here is derived from an EMBL/GenBank/DDBJ whole genome shotgun (WGS) entry which is preliminary data.</text>
</comment>
<evidence type="ECO:0000256" key="7">
    <source>
        <dbReference type="SAM" id="MobiDB-lite"/>
    </source>
</evidence>
<keyword evidence="4" id="KW-0249">Electron transport</keyword>
<dbReference type="EMBL" id="JASZZN010000001">
    <property type="protein sequence ID" value="MDM4013963.1"/>
    <property type="molecule type" value="Genomic_DNA"/>
</dbReference>
<dbReference type="InterPro" id="IPR050597">
    <property type="entry name" value="Cytochrome_c_Oxidase_Subunit"/>
</dbReference>
<evidence type="ECO:0000313" key="11">
    <source>
        <dbReference type="Proteomes" id="UP001239462"/>
    </source>
</evidence>
<evidence type="ECO:0000256" key="4">
    <source>
        <dbReference type="ARBA" id="ARBA00022982"/>
    </source>
</evidence>
<gene>
    <name evidence="10" type="ORF">QTN89_00885</name>
</gene>
<evidence type="ECO:0000256" key="3">
    <source>
        <dbReference type="ARBA" id="ARBA00022723"/>
    </source>
</evidence>
<name>A0ABT7PBU3_9BACT</name>
<accession>A0ABT7PBU3</accession>
<reference evidence="10 11" key="1">
    <citation type="submission" date="2023-06" db="EMBL/GenBank/DDBJ databases">
        <title>Roseiconus lacunae JC819 isolated from Gulf of Mannar region, Tamil Nadu.</title>
        <authorList>
            <person name="Pk S."/>
            <person name="Ch S."/>
            <person name="Ch V.R."/>
        </authorList>
    </citation>
    <scope>NUCLEOTIDE SEQUENCE [LARGE SCALE GENOMIC DNA]</scope>
    <source>
        <strain evidence="10 11">JC819</strain>
    </source>
</reference>
<keyword evidence="1" id="KW-0813">Transport</keyword>
<dbReference type="Proteomes" id="UP001239462">
    <property type="component" value="Unassembled WGS sequence"/>
</dbReference>
<dbReference type="InterPro" id="IPR032858">
    <property type="entry name" value="CcoP_N"/>
</dbReference>
<keyword evidence="2 6" id="KW-0349">Heme</keyword>
<keyword evidence="8" id="KW-0472">Membrane</keyword>
<keyword evidence="3 6" id="KW-0479">Metal-binding</keyword>
<organism evidence="10 11">
    <name type="scientific">Roseiconus lacunae</name>
    <dbReference type="NCBI Taxonomy" id="2605694"/>
    <lineage>
        <taxon>Bacteria</taxon>
        <taxon>Pseudomonadati</taxon>
        <taxon>Planctomycetota</taxon>
        <taxon>Planctomycetia</taxon>
        <taxon>Pirellulales</taxon>
        <taxon>Pirellulaceae</taxon>
        <taxon>Roseiconus</taxon>
    </lineage>
</organism>
<feature type="region of interest" description="Disordered" evidence="7">
    <location>
        <begin position="171"/>
        <end position="210"/>
    </location>
</feature>
<dbReference type="InterPro" id="IPR036909">
    <property type="entry name" value="Cyt_c-like_dom_sf"/>
</dbReference>
<evidence type="ECO:0000313" key="10">
    <source>
        <dbReference type="EMBL" id="MDM4013963.1"/>
    </source>
</evidence>
<protein>
    <submittedName>
        <fullName evidence="10">Cbb3-type cytochrome c oxidase N-terminal domain-containing protein</fullName>
    </submittedName>
</protein>
<dbReference type="Gene3D" id="1.10.760.10">
    <property type="entry name" value="Cytochrome c-like domain"/>
    <property type="match status" value="1"/>
</dbReference>
<dbReference type="InterPro" id="IPR008168">
    <property type="entry name" value="Cyt_C_IC"/>
</dbReference>
<dbReference type="Pfam" id="PF14715">
    <property type="entry name" value="FixP_N"/>
    <property type="match status" value="1"/>
</dbReference>
<evidence type="ECO:0000256" key="6">
    <source>
        <dbReference type="PROSITE-ProRule" id="PRU00433"/>
    </source>
</evidence>
<evidence type="ECO:0000256" key="2">
    <source>
        <dbReference type="ARBA" id="ARBA00022617"/>
    </source>
</evidence>
<dbReference type="InterPro" id="IPR009056">
    <property type="entry name" value="Cyt_c-like_dom"/>
</dbReference>
<keyword evidence="8" id="KW-0812">Transmembrane</keyword>
<sequence>MSETPKTDHAYDGIEEYDNPLPGWWKWLFIASIVFCPFYWVFYHSGTKGRSLEDSYNVALAENTRLQFEEIGELKLDGPTIARFMGKDSWVKVGEAVFRANCVSCHGREGEGKVGPNLTDDFYKNVAEIGDIGLVIANGAGNGAMPKWSNRLHINEMVLVSAYVAKMRGNNVDGRPTEGRQIAPWPDVPADDAETTEGGEGEEADAEGPA</sequence>
<dbReference type="Pfam" id="PF13442">
    <property type="entry name" value="Cytochrome_CBB3"/>
    <property type="match status" value="1"/>
</dbReference>
<feature type="domain" description="Cytochrome c" evidence="9">
    <location>
        <begin position="89"/>
        <end position="168"/>
    </location>
</feature>
<dbReference type="SUPFAM" id="SSF46626">
    <property type="entry name" value="Cytochrome c"/>
    <property type="match status" value="1"/>
</dbReference>
<dbReference type="RefSeq" id="WP_289161689.1">
    <property type="nucleotide sequence ID" value="NZ_JASZZN010000001.1"/>
</dbReference>
<dbReference type="Gene3D" id="6.10.280.130">
    <property type="match status" value="1"/>
</dbReference>
<dbReference type="PANTHER" id="PTHR33751">
    <property type="entry name" value="CBB3-TYPE CYTOCHROME C OXIDASE SUBUNIT FIXP"/>
    <property type="match status" value="1"/>
</dbReference>
<keyword evidence="5 6" id="KW-0408">Iron</keyword>
<dbReference type="PROSITE" id="PS51007">
    <property type="entry name" value="CYTC"/>
    <property type="match status" value="1"/>
</dbReference>
<feature type="compositionally biased region" description="Acidic residues" evidence="7">
    <location>
        <begin position="189"/>
        <end position="210"/>
    </location>
</feature>
<proteinExistence type="predicted"/>
<feature type="transmembrane region" description="Helical" evidence="8">
    <location>
        <begin position="24"/>
        <end position="42"/>
    </location>
</feature>
<keyword evidence="8" id="KW-1133">Transmembrane helix</keyword>
<evidence type="ECO:0000256" key="5">
    <source>
        <dbReference type="ARBA" id="ARBA00023004"/>
    </source>
</evidence>
<evidence type="ECO:0000259" key="9">
    <source>
        <dbReference type="PROSITE" id="PS51007"/>
    </source>
</evidence>
<evidence type="ECO:0000256" key="1">
    <source>
        <dbReference type="ARBA" id="ARBA00022448"/>
    </source>
</evidence>
<dbReference type="InterPro" id="IPR038414">
    <property type="entry name" value="CcoP_N_sf"/>
</dbReference>
<evidence type="ECO:0000256" key="8">
    <source>
        <dbReference type="SAM" id="Phobius"/>
    </source>
</evidence>
<keyword evidence="11" id="KW-1185">Reference proteome</keyword>
<dbReference type="PRINTS" id="PR00605">
    <property type="entry name" value="CYTCHROMECIC"/>
</dbReference>
<dbReference type="PANTHER" id="PTHR33751:SF1">
    <property type="entry name" value="CBB3-TYPE CYTOCHROME C OXIDASE SUBUNIT FIXP"/>
    <property type="match status" value="1"/>
</dbReference>